<protein>
    <recommendedName>
        <fullName evidence="6">Carbohydrate-binding module family 96 domain-containing protein</fullName>
    </recommendedName>
</protein>
<proteinExistence type="predicted"/>
<feature type="domain" description="Carbohydrate-binding module family 96" evidence="6">
    <location>
        <begin position="87"/>
        <end position="238"/>
    </location>
</feature>
<dbReference type="RefSeq" id="XP_002294561.1">
    <property type="nucleotide sequence ID" value="XM_002294525.1"/>
</dbReference>
<feature type="compositionally biased region" description="Pro residues" evidence="4">
    <location>
        <begin position="281"/>
        <end position="298"/>
    </location>
</feature>
<evidence type="ECO:0000256" key="2">
    <source>
        <dbReference type="ARBA" id="ARBA00022525"/>
    </source>
</evidence>
<dbReference type="GeneID" id="7443329"/>
<dbReference type="Proteomes" id="UP000001449">
    <property type="component" value="Chromosome 20"/>
</dbReference>
<feature type="region of interest" description="Disordered" evidence="4">
    <location>
        <begin position="252"/>
        <end position="306"/>
    </location>
</feature>
<dbReference type="AlphaFoldDB" id="B8CEL2"/>
<dbReference type="Gene3D" id="1.10.530.10">
    <property type="match status" value="1"/>
</dbReference>
<feature type="chain" id="PRO_5002869372" description="Carbohydrate-binding module family 96 domain-containing protein" evidence="5">
    <location>
        <begin position="21"/>
        <end position="682"/>
    </location>
</feature>
<dbReference type="PANTHER" id="PTHR21113:SF4">
    <property type="entry name" value="CHITIN-BINDING TYPE-4 DOMAIN-CONTAINING PROTEIN"/>
    <property type="match status" value="1"/>
</dbReference>
<name>B8CEL2_THAPS</name>
<keyword evidence="3 5" id="KW-0732">Signal</keyword>
<comment type="subcellular location">
    <subcellularLocation>
        <location evidence="1">Secreted</location>
    </subcellularLocation>
</comment>
<sequence length="682" mass="75211">MKFIHFLLLASSHLLQTSNGVDSSPSREDTSLIHKQDDHLSRAQISDHYDALDIEQHSAATAIEESYAQEDSNTSTRTERGKKISKTITLKATDDVVIRFKQKNKNYNSNILRYSNRPVTKSLLRFQITNEILNNIVSLETATLKLYTLSPFKGELTIHALSGNWNENKATWNNAPSTTGPVNTKKIMTRKAPIKSWYVVDVTNAVKWSVNRGQNYVTLRVSTKKRVGGRFASRDYKKGRYAPHVVVKLNGVASGGGGGGGGGAPKPATKRPTSRPTMRPNKPPATKPQPKPPAPPASSPTSPAITYSPSTATKVLSLLSSKKQLINTQLLFIDTHTNPVYVYDGLAQGLKVMNSKGVAGKKYYLGDDSRNGKLYGLVNVAAFLAQSMKETIKYNACDENNWDLVGGDTYAISNSCGQLGQSYQDYHCPPAEKHMECPVDKNMRIKAVTNAGWYGAPGPLYCEPKTKEKPFTGYWDYQFNCDNPWASPPLTCDVYEGQRGGGYNNTVKVANVAGRTDVEGCCWWGRGVIQTTGVCNFGKLNYFLGARAAKEGRNAPYGDVDFCKTCERCVPSNLSVPLLRITFQNPEAICSSQKHKELKWIAGMFYWMESLQSYNVRGWNYMKRLHEFVDGGLQDPSFINAVSGIVNRGCHDPPCGTGEVDGLIERSGYFDSALRVLGAIPS</sequence>
<dbReference type="PANTHER" id="PTHR21113">
    <property type="entry name" value="AGAP001705-PA"/>
    <property type="match status" value="1"/>
</dbReference>
<dbReference type="NCBIfam" id="NF033679">
    <property type="entry name" value="DNRLRE_dom"/>
    <property type="match status" value="1"/>
</dbReference>
<dbReference type="KEGG" id="tps:THAPSDRAFT_25591"/>
<reference evidence="7 8" key="1">
    <citation type="journal article" date="2004" name="Science">
        <title>The genome of the diatom Thalassiosira pseudonana: ecology, evolution, and metabolism.</title>
        <authorList>
            <person name="Armbrust E.V."/>
            <person name="Berges J.A."/>
            <person name="Bowler C."/>
            <person name="Green B.R."/>
            <person name="Martinez D."/>
            <person name="Putnam N.H."/>
            <person name="Zhou S."/>
            <person name="Allen A.E."/>
            <person name="Apt K.E."/>
            <person name="Bechner M."/>
            <person name="Brzezinski M.A."/>
            <person name="Chaal B.K."/>
            <person name="Chiovitti A."/>
            <person name="Davis A.K."/>
            <person name="Demarest M.S."/>
            <person name="Detter J.C."/>
            <person name="Glavina T."/>
            <person name="Goodstein D."/>
            <person name="Hadi M.Z."/>
            <person name="Hellsten U."/>
            <person name="Hildebrand M."/>
            <person name="Jenkins B.D."/>
            <person name="Jurka J."/>
            <person name="Kapitonov V.V."/>
            <person name="Kroger N."/>
            <person name="Lau W.W."/>
            <person name="Lane T.W."/>
            <person name="Larimer F.W."/>
            <person name="Lippmeier J.C."/>
            <person name="Lucas S."/>
            <person name="Medina M."/>
            <person name="Montsant A."/>
            <person name="Obornik M."/>
            <person name="Parker M.S."/>
            <person name="Palenik B."/>
            <person name="Pazour G.J."/>
            <person name="Richardson P.M."/>
            <person name="Rynearson T.A."/>
            <person name="Saito M.A."/>
            <person name="Schwartz D.C."/>
            <person name="Thamatrakoln K."/>
            <person name="Valentin K."/>
            <person name="Vardi A."/>
            <person name="Wilkerson F.P."/>
            <person name="Rokhsar D.S."/>
        </authorList>
    </citation>
    <scope>NUCLEOTIDE SEQUENCE [LARGE SCALE GENOMIC DNA]</scope>
    <source>
        <strain evidence="7 8">CCMP1335</strain>
    </source>
</reference>
<evidence type="ECO:0000256" key="5">
    <source>
        <dbReference type="SAM" id="SignalP"/>
    </source>
</evidence>
<evidence type="ECO:0000256" key="3">
    <source>
        <dbReference type="ARBA" id="ARBA00022729"/>
    </source>
</evidence>
<dbReference type="PaxDb" id="35128-Thaps25591"/>
<feature type="compositionally biased region" description="Gly residues" evidence="4">
    <location>
        <begin position="253"/>
        <end position="264"/>
    </location>
</feature>
<evidence type="ECO:0000256" key="4">
    <source>
        <dbReference type="SAM" id="MobiDB-lite"/>
    </source>
</evidence>
<dbReference type="InParanoid" id="B8CEL2"/>
<keyword evidence="8" id="KW-1185">Reference proteome</keyword>
<dbReference type="InterPro" id="IPR055372">
    <property type="entry name" value="CBM96"/>
</dbReference>
<organism evidence="7 8">
    <name type="scientific">Thalassiosira pseudonana</name>
    <name type="common">Marine diatom</name>
    <name type="synonym">Cyclotella nana</name>
    <dbReference type="NCBI Taxonomy" id="35128"/>
    <lineage>
        <taxon>Eukaryota</taxon>
        <taxon>Sar</taxon>
        <taxon>Stramenopiles</taxon>
        <taxon>Ochrophyta</taxon>
        <taxon>Bacillariophyta</taxon>
        <taxon>Coscinodiscophyceae</taxon>
        <taxon>Thalassiosirophycidae</taxon>
        <taxon>Thalassiosirales</taxon>
        <taxon>Thalassiosiraceae</taxon>
        <taxon>Thalassiosira</taxon>
    </lineage>
</organism>
<gene>
    <name evidence="7" type="ORF">THAPSDRAFT_25591</name>
</gene>
<dbReference type="OMA" id="TCDVYEG"/>
<keyword evidence="2" id="KW-0964">Secreted</keyword>
<dbReference type="HOGENOM" id="CLU_403639_0_0_1"/>
<evidence type="ECO:0000259" key="6">
    <source>
        <dbReference type="Pfam" id="PF24517"/>
    </source>
</evidence>
<accession>B8CEL2</accession>
<evidence type="ECO:0000256" key="1">
    <source>
        <dbReference type="ARBA" id="ARBA00004613"/>
    </source>
</evidence>
<dbReference type="Pfam" id="PF24517">
    <property type="entry name" value="CBM96"/>
    <property type="match status" value="1"/>
</dbReference>
<evidence type="ECO:0000313" key="7">
    <source>
        <dbReference type="EMBL" id="EED87921.1"/>
    </source>
</evidence>
<dbReference type="GO" id="GO:0005576">
    <property type="term" value="C:extracellular region"/>
    <property type="evidence" value="ECO:0007669"/>
    <property type="project" value="UniProtKB-SubCell"/>
</dbReference>
<dbReference type="EMBL" id="CM000652">
    <property type="protein sequence ID" value="EED87921.1"/>
    <property type="molecule type" value="Genomic_DNA"/>
</dbReference>
<reference evidence="7 8" key="2">
    <citation type="journal article" date="2008" name="Nature">
        <title>The Phaeodactylum genome reveals the evolutionary history of diatom genomes.</title>
        <authorList>
            <person name="Bowler C."/>
            <person name="Allen A.E."/>
            <person name="Badger J.H."/>
            <person name="Grimwood J."/>
            <person name="Jabbari K."/>
            <person name="Kuo A."/>
            <person name="Maheswari U."/>
            <person name="Martens C."/>
            <person name="Maumus F."/>
            <person name="Otillar R.P."/>
            <person name="Rayko E."/>
            <person name="Salamov A."/>
            <person name="Vandepoele K."/>
            <person name="Beszteri B."/>
            <person name="Gruber A."/>
            <person name="Heijde M."/>
            <person name="Katinka M."/>
            <person name="Mock T."/>
            <person name="Valentin K."/>
            <person name="Verret F."/>
            <person name="Berges J.A."/>
            <person name="Brownlee C."/>
            <person name="Cadoret J.P."/>
            <person name="Chiovitti A."/>
            <person name="Choi C.J."/>
            <person name="Coesel S."/>
            <person name="De Martino A."/>
            <person name="Detter J.C."/>
            <person name="Durkin C."/>
            <person name="Falciatore A."/>
            <person name="Fournet J."/>
            <person name="Haruta M."/>
            <person name="Huysman M.J."/>
            <person name="Jenkins B.D."/>
            <person name="Jiroutova K."/>
            <person name="Jorgensen R.E."/>
            <person name="Joubert Y."/>
            <person name="Kaplan A."/>
            <person name="Kroger N."/>
            <person name="Kroth P.G."/>
            <person name="La Roche J."/>
            <person name="Lindquist E."/>
            <person name="Lommer M."/>
            <person name="Martin-Jezequel V."/>
            <person name="Lopez P.J."/>
            <person name="Lucas S."/>
            <person name="Mangogna M."/>
            <person name="McGinnis K."/>
            <person name="Medlin L.K."/>
            <person name="Montsant A."/>
            <person name="Oudot-Le Secq M.P."/>
            <person name="Napoli C."/>
            <person name="Obornik M."/>
            <person name="Parker M.S."/>
            <person name="Petit J.L."/>
            <person name="Porcel B.M."/>
            <person name="Poulsen N."/>
            <person name="Robison M."/>
            <person name="Rychlewski L."/>
            <person name="Rynearson T.A."/>
            <person name="Schmutz J."/>
            <person name="Shapiro H."/>
            <person name="Siaut M."/>
            <person name="Stanley M."/>
            <person name="Sussman M.R."/>
            <person name="Taylor A.R."/>
            <person name="Vardi A."/>
            <person name="von Dassow P."/>
            <person name="Vyverman W."/>
            <person name="Willis A."/>
            <person name="Wyrwicz L.S."/>
            <person name="Rokhsar D.S."/>
            <person name="Weissenbach J."/>
            <person name="Armbrust E.V."/>
            <person name="Green B.R."/>
            <person name="Van de Peer Y."/>
            <person name="Grigoriev I.V."/>
        </authorList>
    </citation>
    <scope>NUCLEOTIDE SEQUENCE [LARGE SCALE GENOMIC DNA]</scope>
    <source>
        <strain evidence="7 8">CCMP1335</strain>
    </source>
</reference>
<feature type="signal peptide" evidence="5">
    <location>
        <begin position="1"/>
        <end position="20"/>
    </location>
</feature>
<evidence type="ECO:0000313" key="8">
    <source>
        <dbReference type="Proteomes" id="UP000001449"/>
    </source>
</evidence>